<dbReference type="EMBL" id="AZGD01000095">
    <property type="protein sequence ID" value="KRM18375.1"/>
    <property type="molecule type" value="Genomic_DNA"/>
</dbReference>
<evidence type="ECO:0000256" key="1">
    <source>
        <dbReference type="ARBA" id="ARBA00004651"/>
    </source>
</evidence>
<dbReference type="GO" id="GO:0005886">
    <property type="term" value="C:plasma membrane"/>
    <property type="evidence" value="ECO:0007669"/>
    <property type="project" value="UniProtKB-SubCell"/>
</dbReference>
<dbReference type="GO" id="GO:0006835">
    <property type="term" value="P:dicarboxylic acid transport"/>
    <property type="evidence" value="ECO:0007669"/>
    <property type="project" value="TreeGrafter"/>
</dbReference>
<keyword evidence="7 8" id="KW-0472">Membrane</keyword>
<keyword evidence="2" id="KW-0813">Transport</keyword>
<evidence type="ECO:0000313" key="9">
    <source>
        <dbReference type="EMBL" id="KRM18375.1"/>
    </source>
</evidence>
<keyword evidence="6 8" id="KW-1133">Transmembrane helix</keyword>
<gene>
    <name evidence="9" type="ORF">FC40_GL001055</name>
</gene>
<evidence type="ECO:0000256" key="5">
    <source>
        <dbReference type="ARBA" id="ARBA00022847"/>
    </source>
</evidence>
<evidence type="ECO:0000256" key="6">
    <source>
        <dbReference type="ARBA" id="ARBA00022989"/>
    </source>
</evidence>
<dbReference type="Gene3D" id="1.10.3860.10">
    <property type="entry name" value="Sodium:dicarboxylate symporter"/>
    <property type="match status" value="1"/>
</dbReference>
<dbReference type="FunFam" id="1.10.3860.10:FF:000001">
    <property type="entry name" value="C4-dicarboxylate transport protein"/>
    <property type="match status" value="1"/>
</dbReference>
<organism evidence="9 10">
    <name type="scientific">Ligilactobacillus hayakitensis DSM 18933 = JCM 14209</name>
    <dbReference type="NCBI Taxonomy" id="1423755"/>
    <lineage>
        <taxon>Bacteria</taxon>
        <taxon>Bacillati</taxon>
        <taxon>Bacillota</taxon>
        <taxon>Bacilli</taxon>
        <taxon>Lactobacillales</taxon>
        <taxon>Lactobacillaceae</taxon>
        <taxon>Ligilactobacillus</taxon>
    </lineage>
</organism>
<feature type="transmembrane region" description="Helical" evidence="8">
    <location>
        <begin position="52"/>
        <end position="73"/>
    </location>
</feature>
<keyword evidence="5" id="KW-0769">Symport</keyword>
<dbReference type="STRING" id="1423755.FC40_GL001055"/>
<proteinExistence type="predicted"/>
<feature type="transmembrane region" description="Helical" evidence="8">
    <location>
        <begin position="228"/>
        <end position="249"/>
    </location>
</feature>
<protein>
    <submittedName>
        <fullName evidence="9">DAACS family dicarboxylate amino acid sodium (Na+) or proton (H+) symporter</fullName>
    </submittedName>
</protein>
<evidence type="ECO:0000256" key="2">
    <source>
        <dbReference type="ARBA" id="ARBA00022448"/>
    </source>
</evidence>
<keyword evidence="4 8" id="KW-0812">Transmembrane</keyword>
<feature type="transmembrane region" description="Helical" evidence="8">
    <location>
        <begin position="12"/>
        <end position="32"/>
    </location>
</feature>
<dbReference type="GO" id="GO:0015293">
    <property type="term" value="F:symporter activity"/>
    <property type="evidence" value="ECO:0007669"/>
    <property type="project" value="UniProtKB-KW"/>
</dbReference>
<dbReference type="PANTHER" id="PTHR42865">
    <property type="entry name" value="PROTON/GLUTAMATE-ASPARTATE SYMPORTER"/>
    <property type="match status" value="1"/>
</dbReference>
<dbReference type="AlphaFoldDB" id="A0A0R1WKN7"/>
<dbReference type="InterPro" id="IPR036458">
    <property type="entry name" value="Na:dicarbo_symporter_sf"/>
</dbReference>
<evidence type="ECO:0000256" key="7">
    <source>
        <dbReference type="ARBA" id="ARBA00023136"/>
    </source>
</evidence>
<evidence type="ECO:0000256" key="3">
    <source>
        <dbReference type="ARBA" id="ARBA00022475"/>
    </source>
</evidence>
<dbReference type="PRINTS" id="PR00173">
    <property type="entry name" value="EDTRNSPORT"/>
</dbReference>
<evidence type="ECO:0000256" key="4">
    <source>
        <dbReference type="ARBA" id="ARBA00022692"/>
    </source>
</evidence>
<feature type="transmembrane region" description="Helical" evidence="8">
    <location>
        <begin position="358"/>
        <end position="381"/>
    </location>
</feature>
<dbReference type="PATRIC" id="fig|1423755.3.peg.1112"/>
<comment type="caution">
    <text evidence="9">The sequence shown here is derived from an EMBL/GenBank/DDBJ whole genome shotgun (WGS) entry which is preliminary data.</text>
</comment>
<dbReference type="PANTHER" id="PTHR42865:SF7">
    <property type="entry name" value="PROTON_GLUTAMATE-ASPARTATE SYMPORTER"/>
    <property type="match status" value="1"/>
</dbReference>
<dbReference type="InterPro" id="IPR001991">
    <property type="entry name" value="Na-dicarboxylate_symporter"/>
</dbReference>
<name>A0A0R1WKN7_9LACO</name>
<comment type="subcellular location">
    <subcellularLocation>
        <location evidence="1">Cell membrane</location>
        <topology evidence="1">Multi-pass membrane protein</topology>
    </subcellularLocation>
</comment>
<feature type="transmembrane region" description="Helical" evidence="8">
    <location>
        <begin position="319"/>
        <end position="346"/>
    </location>
</feature>
<evidence type="ECO:0000256" key="8">
    <source>
        <dbReference type="SAM" id="Phobius"/>
    </source>
</evidence>
<feature type="transmembrane region" description="Helical" evidence="8">
    <location>
        <begin position="85"/>
        <end position="107"/>
    </location>
</feature>
<dbReference type="Pfam" id="PF00375">
    <property type="entry name" value="SDF"/>
    <property type="match status" value="1"/>
</dbReference>
<evidence type="ECO:0000313" key="10">
    <source>
        <dbReference type="Proteomes" id="UP000051054"/>
    </source>
</evidence>
<sequence>MKNMKKHKTLRLSLGWQILIGLAIGIIFGVIFQNNKQFINFASGLGSIFINMISMIVLPIVVSSLVVGIANMGDLKKLGRIGLKTLIYFEVLSTIAFIVGMIVANIFNLGSMLDLSQLSKTDISSYIKTANSASHHGLGSILLSIVPSNFFEALSTGEMLPVIFFTAMFGLGIAAVGERAKILIDILQAVAEVMFKVTGWVMKFAPFGVAGLIGATVAQLGLNSLKPLALFILMSYLTMIFFIFVVLGITSRIFGFKITDQLLVVKDELILAFSTASSEVTLPKLLEKTQKLGVDKGVASFVIPTGYTFNLDGSAIYQALAAIFLTQAYGIHLTLAQQITLLLALMVTSKGMAGVPGASFVVLLATMSIVGVPHSGLAIIAGIDRLVDMGRTVVNVAGNVTATLVLGKSEHSFNQEQHDKYVESFRKKA</sequence>
<keyword evidence="10" id="KW-1185">Reference proteome</keyword>
<feature type="transmembrane region" description="Helical" evidence="8">
    <location>
        <begin position="204"/>
        <end position="222"/>
    </location>
</feature>
<accession>A0A0R1WKN7</accession>
<dbReference type="Proteomes" id="UP000051054">
    <property type="component" value="Unassembled WGS sequence"/>
</dbReference>
<keyword evidence="3" id="KW-1003">Cell membrane</keyword>
<dbReference type="SUPFAM" id="SSF118215">
    <property type="entry name" value="Proton glutamate symport protein"/>
    <property type="match status" value="1"/>
</dbReference>
<dbReference type="eggNOG" id="COG1301">
    <property type="taxonomic scope" value="Bacteria"/>
</dbReference>
<reference evidence="9 10" key="1">
    <citation type="journal article" date="2015" name="Genome Announc.">
        <title>Expanding the biotechnology potential of lactobacilli through comparative genomics of 213 strains and associated genera.</title>
        <authorList>
            <person name="Sun Z."/>
            <person name="Harris H.M."/>
            <person name="McCann A."/>
            <person name="Guo C."/>
            <person name="Argimon S."/>
            <person name="Zhang W."/>
            <person name="Yang X."/>
            <person name="Jeffery I.B."/>
            <person name="Cooney J.C."/>
            <person name="Kagawa T.F."/>
            <person name="Liu W."/>
            <person name="Song Y."/>
            <person name="Salvetti E."/>
            <person name="Wrobel A."/>
            <person name="Rasinkangas P."/>
            <person name="Parkhill J."/>
            <person name="Rea M.C."/>
            <person name="O'Sullivan O."/>
            <person name="Ritari J."/>
            <person name="Douillard F.P."/>
            <person name="Paul Ross R."/>
            <person name="Yang R."/>
            <person name="Briner A.E."/>
            <person name="Felis G.E."/>
            <person name="de Vos W.M."/>
            <person name="Barrangou R."/>
            <person name="Klaenhammer T.R."/>
            <person name="Caufield P.W."/>
            <person name="Cui Y."/>
            <person name="Zhang H."/>
            <person name="O'Toole P.W."/>
        </authorList>
    </citation>
    <scope>NUCLEOTIDE SEQUENCE [LARGE SCALE GENOMIC DNA]</scope>
    <source>
        <strain evidence="9 10">DSM 18933</strain>
    </source>
</reference>
<feature type="transmembrane region" description="Helical" evidence="8">
    <location>
        <begin position="159"/>
        <end position="177"/>
    </location>
</feature>